<sequence length="404" mass="43950">MGFFGILGSGNLGNDGSLAVLVSFLRQRYPDTEVDFFAMGPGVLQSRYGAPATSLQWYEANAARFSAVPAPALKAIGRLLDPLRTLTWVRGHDAVLVPGMGVLETTTPSRPWGLPLSLWCLAVAGRLTGARVGLVAVGADVISPGMTRWLITSTARLVHFRSYRDELSRDAMLAMGVEVARTDSVYPDLAFALPTPARRQPHPRSIAIGVMNFRGAEEDRPRAQEMHDRYVAGISHLVAGLLDDDWQVRLFGGDVEDWAIVELIAARMRQRPSPSVLTTHRCASMDDVMSMLVDVGLVVATRYHSVQAALRTCVPTVAIGYARKSDILMESVGLGDYCHHAADFDVDEVIDQVRRLDAQHDEVAQMLAGHNEQQERALGPQFEALSSFLRSAAPPRAVADGDGP</sequence>
<dbReference type="InterPro" id="IPR007345">
    <property type="entry name" value="Polysacch_pyruvyl_Trfase"/>
</dbReference>
<organism evidence="2 3">
    <name type="scientific">Nocardioides astragali</name>
    <dbReference type="NCBI Taxonomy" id="1776736"/>
    <lineage>
        <taxon>Bacteria</taxon>
        <taxon>Bacillati</taxon>
        <taxon>Actinomycetota</taxon>
        <taxon>Actinomycetes</taxon>
        <taxon>Propionibacteriales</taxon>
        <taxon>Nocardioidaceae</taxon>
        <taxon>Nocardioides</taxon>
    </lineage>
</organism>
<name>A0ABW2N0I3_9ACTN</name>
<dbReference type="PANTHER" id="PTHR36836">
    <property type="entry name" value="COLANIC ACID BIOSYNTHESIS PROTEIN WCAK"/>
    <property type="match status" value="1"/>
</dbReference>
<keyword evidence="2" id="KW-0808">Transferase</keyword>
<keyword evidence="3" id="KW-1185">Reference proteome</keyword>
<evidence type="ECO:0000313" key="3">
    <source>
        <dbReference type="Proteomes" id="UP001596524"/>
    </source>
</evidence>
<evidence type="ECO:0000313" key="2">
    <source>
        <dbReference type="EMBL" id="MFC7360832.1"/>
    </source>
</evidence>
<dbReference type="PANTHER" id="PTHR36836:SF1">
    <property type="entry name" value="COLANIC ACID BIOSYNTHESIS PROTEIN WCAK"/>
    <property type="match status" value="1"/>
</dbReference>
<proteinExistence type="predicted"/>
<reference evidence="3" key="1">
    <citation type="journal article" date="2019" name="Int. J. Syst. Evol. Microbiol.">
        <title>The Global Catalogue of Microorganisms (GCM) 10K type strain sequencing project: providing services to taxonomists for standard genome sequencing and annotation.</title>
        <authorList>
            <consortium name="The Broad Institute Genomics Platform"/>
            <consortium name="The Broad Institute Genome Sequencing Center for Infectious Disease"/>
            <person name="Wu L."/>
            <person name="Ma J."/>
        </authorList>
    </citation>
    <scope>NUCLEOTIDE SEQUENCE [LARGE SCALE GENOMIC DNA]</scope>
    <source>
        <strain evidence="3">FCH27</strain>
    </source>
</reference>
<accession>A0ABW2N0I3</accession>
<evidence type="ECO:0000259" key="1">
    <source>
        <dbReference type="Pfam" id="PF04230"/>
    </source>
</evidence>
<dbReference type="EMBL" id="JBHTCH010000014">
    <property type="protein sequence ID" value="MFC7360832.1"/>
    <property type="molecule type" value="Genomic_DNA"/>
</dbReference>
<dbReference type="Pfam" id="PF04230">
    <property type="entry name" value="PS_pyruv_trans"/>
    <property type="match status" value="1"/>
</dbReference>
<gene>
    <name evidence="2" type="ORF">ACFQO6_11170</name>
</gene>
<dbReference type="Proteomes" id="UP001596524">
    <property type="component" value="Unassembled WGS sequence"/>
</dbReference>
<comment type="caution">
    <text evidence="2">The sequence shown here is derived from an EMBL/GenBank/DDBJ whole genome shotgun (WGS) entry which is preliminary data.</text>
</comment>
<feature type="domain" description="Polysaccharide pyruvyl transferase" evidence="1">
    <location>
        <begin position="11"/>
        <end position="321"/>
    </location>
</feature>
<protein>
    <submittedName>
        <fullName evidence="2">Polysaccharide pyruvyl transferase family protein</fullName>
    </submittedName>
</protein>
<dbReference type="RefSeq" id="WP_255888643.1">
    <property type="nucleotide sequence ID" value="NZ_JAFMZM010000001.1"/>
</dbReference>
<dbReference type="GO" id="GO:0016740">
    <property type="term" value="F:transferase activity"/>
    <property type="evidence" value="ECO:0007669"/>
    <property type="project" value="UniProtKB-KW"/>
</dbReference>